<protein>
    <submittedName>
        <fullName evidence="1">Uncharacterized protein</fullName>
    </submittedName>
</protein>
<sequence length="94" mass="10902">MENTEEVFEFLDNDRTSAHFNFVKFTRNEENQDGSIRFRCCKCSITRSSDNANGLFSTGIFSFLPNFVYLQKKNPFVNRKIQSFQISLSTGLVK</sequence>
<accession>A0A3M7SHS8</accession>
<dbReference type="OrthoDB" id="10462803at2759"/>
<organism evidence="1 2">
    <name type="scientific">Brachionus plicatilis</name>
    <name type="common">Marine rotifer</name>
    <name type="synonym">Brachionus muelleri</name>
    <dbReference type="NCBI Taxonomy" id="10195"/>
    <lineage>
        <taxon>Eukaryota</taxon>
        <taxon>Metazoa</taxon>
        <taxon>Spiralia</taxon>
        <taxon>Gnathifera</taxon>
        <taxon>Rotifera</taxon>
        <taxon>Eurotatoria</taxon>
        <taxon>Monogononta</taxon>
        <taxon>Pseudotrocha</taxon>
        <taxon>Ploima</taxon>
        <taxon>Brachionidae</taxon>
        <taxon>Brachionus</taxon>
    </lineage>
</organism>
<name>A0A3M7SHS8_BRAPC</name>
<proteinExistence type="predicted"/>
<comment type="caution">
    <text evidence="1">The sequence shown here is derived from an EMBL/GenBank/DDBJ whole genome shotgun (WGS) entry which is preliminary data.</text>
</comment>
<reference evidence="1 2" key="1">
    <citation type="journal article" date="2018" name="Sci. Rep.">
        <title>Genomic signatures of local adaptation to the degree of environmental predictability in rotifers.</title>
        <authorList>
            <person name="Franch-Gras L."/>
            <person name="Hahn C."/>
            <person name="Garcia-Roger E.M."/>
            <person name="Carmona M.J."/>
            <person name="Serra M."/>
            <person name="Gomez A."/>
        </authorList>
    </citation>
    <scope>NUCLEOTIDE SEQUENCE [LARGE SCALE GENOMIC DNA]</scope>
    <source>
        <strain evidence="1">HYR1</strain>
    </source>
</reference>
<gene>
    <name evidence="1" type="ORF">BpHYR1_038302</name>
</gene>
<evidence type="ECO:0000313" key="1">
    <source>
        <dbReference type="EMBL" id="RNA35322.1"/>
    </source>
</evidence>
<dbReference type="AlphaFoldDB" id="A0A3M7SHS8"/>
<dbReference type="Proteomes" id="UP000276133">
    <property type="component" value="Unassembled WGS sequence"/>
</dbReference>
<evidence type="ECO:0000313" key="2">
    <source>
        <dbReference type="Proteomes" id="UP000276133"/>
    </source>
</evidence>
<keyword evidence="2" id="KW-1185">Reference proteome</keyword>
<dbReference type="EMBL" id="REGN01001342">
    <property type="protein sequence ID" value="RNA35322.1"/>
    <property type="molecule type" value="Genomic_DNA"/>
</dbReference>